<evidence type="ECO:0000256" key="1">
    <source>
        <dbReference type="SAM" id="MobiDB-lite"/>
    </source>
</evidence>
<feature type="compositionally biased region" description="Polar residues" evidence="1">
    <location>
        <begin position="1"/>
        <end position="33"/>
    </location>
</feature>
<reference evidence="2 3" key="1">
    <citation type="submission" date="2020-02" db="EMBL/GenBank/DDBJ databases">
        <authorList>
            <person name="Ferguson B K."/>
        </authorList>
    </citation>
    <scope>NUCLEOTIDE SEQUENCE [LARGE SCALE GENOMIC DNA]</scope>
</reference>
<keyword evidence="3" id="KW-1185">Reference proteome</keyword>
<protein>
    <submittedName>
        <fullName evidence="2">Uncharacterized protein</fullName>
    </submittedName>
</protein>
<dbReference type="EMBL" id="CADCXU010034591">
    <property type="protein sequence ID" value="CAB0019817.1"/>
    <property type="molecule type" value="Genomic_DNA"/>
</dbReference>
<feature type="region of interest" description="Disordered" evidence="1">
    <location>
        <begin position="1"/>
        <end position="45"/>
    </location>
</feature>
<feature type="non-terminal residue" evidence="2">
    <location>
        <position position="66"/>
    </location>
</feature>
<sequence>MVFSCRSNWTVQKPSRNPTSSKIQNRFSRTPSNRQKREKGEIASRNLKPNRFKKISKFFEKNLLFY</sequence>
<accession>A0A6H5HX77</accession>
<name>A0A6H5HX77_9HEMI</name>
<proteinExistence type="predicted"/>
<organism evidence="2 3">
    <name type="scientific">Nesidiocoris tenuis</name>
    <dbReference type="NCBI Taxonomy" id="355587"/>
    <lineage>
        <taxon>Eukaryota</taxon>
        <taxon>Metazoa</taxon>
        <taxon>Ecdysozoa</taxon>
        <taxon>Arthropoda</taxon>
        <taxon>Hexapoda</taxon>
        <taxon>Insecta</taxon>
        <taxon>Pterygota</taxon>
        <taxon>Neoptera</taxon>
        <taxon>Paraneoptera</taxon>
        <taxon>Hemiptera</taxon>
        <taxon>Heteroptera</taxon>
        <taxon>Panheteroptera</taxon>
        <taxon>Cimicomorpha</taxon>
        <taxon>Miridae</taxon>
        <taxon>Dicyphina</taxon>
        <taxon>Nesidiocoris</taxon>
    </lineage>
</organism>
<dbReference type="AlphaFoldDB" id="A0A6H5HX77"/>
<evidence type="ECO:0000313" key="2">
    <source>
        <dbReference type="EMBL" id="CAB0019817.1"/>
    </source>
</evidence>
<gene>
    <name evidence="2" type="ORF">NTEN_LOCUS23476</name>
</gene>
<dbReference type="Proteomes" id="UP000479000">
    <property type="component" value="Unassembled WGS sequence"/>
</dbReference>
<evidence type="ECO:0000313" key="3">
    <source>
        <dbReference type="Proteomes" id="UP000479000"/>
    </source>
</evidence>